<dbReference type="Proteomes" id="UP001371218">
    <property type="component" value="Unassembled WGS sequence"/>
</dbReference>
<evidence type="ECO:0000256" key="3">
    <source>
        <dbReference type="ARBA" id="ARBA00023004"/>
    </source>
</evidence>
<organism evidence="6 7">
    <name type="scientific">Ideonella lacteola</name>
    <dbReference type="NCBI Taxonomy" id="2984193"/>
    <lineage>
        <taxon>Bacteria</taxon>
        <taxon>Pseudomonadati</taxon>
        <taxon>Pseudomonadota</taxon>
        <taxon>Betaproteobacteria</taxon>
        <taxon>Burkholderiales</taxon>
        <taxon>Sphaerotilaceae</taxon>
        <taxon>Ideonella</taxon>
    </lineage>
</organism>
<name>A0ABU9BL54_9BURK</name>
<dbReference type="SUPFAM" id="SSF56300">
    <property type="entry name" value="Metallo-dependent phosphatases"/>
    <property type="match status" value="1"/>
</dbReference>
<comment type="caution">
    <text evidence="6">The sequence shown here is derived from an EMBL/GenBank/DDBJ whole genome shotgun (WGS) entry which is preliminary data.</text>
</comment>
<gene>
    <name evidence="6" type="ORF">AACH06_02085</name>
</gene>
<evidence type="ECO:0000259" key="5">
    <source>
        <dbReference type="Pfam" id="PF00149"/>
    </source>
</evidence>
<dbReference type="EMBL" id="JBBUTG010000001">
    <property type="protein sequence ID" value="MEK8029597.1"/>
    <property type="molecule type" value="Genomic_DNA"/>
</dbReference>
<keyword evidence="7" id="KW-1185">Reference proteome</keyword>
<evidence type="ECO:0000313" key="6">
    <source>
        <dbReference type="EMBL" id="MEK8029597.1"/>
    </source>
</evidence>
<dbReference type="InterPro" id="IPR029052">
    <property type="entry name" value="Metallo-depent_PP-like"/>
</dbReference>
<dbReference type="InterPro" id="IPR004843">
    <property type="entry name" value="Calcineurin-like_PHP"/>
</dbReference>
<keyword evidence="1" id="KW-0479">Metal-binding</keyword>
<reference evidence="6 7" key="1">
    <citation type="submission" date="2024-04" db="EMBL/GenBank/DDBJ databases">
        <title>Novel species of the genus Ideonella isolated from streams.</title>
        <authorList>
            <person name="Lu H."/>
        </authorList>
    </citation>
    <scope>NUCLEOTIDE SEQUENCE [LARGE SCALE GENOMIC DNA]</scope>
    <source>
        <strain evidence="6 7">DXS29W</strain>
    </source>
</reference>
<dbReference type="PANTHER" id="PTHR42988">
    <property type="entry name" value="PHOSPHOHYDROLASE"/>
    <property type="match status" value="1"/>
</dbReference>
<keyword evidence="3" id="KW-0408">Iron</keyword>
<dbReference type="RefSeq" id="WP_341423933.1">
    <property type="nucleotide sequence ID" value="NZ_JBBUTG010000001.1"/>
</dbReference>
<evidence type="ECO:0000256" key="2">
    <source>
        <dbReference type="ARBA" id="ARBA00022801"/>
    </source>
</evidence>
<protein>
    <submittedName>
        <fullName evidence="6">Metallophosphoesterase</fullName>
    </submittedName>
</protein>
<evidence type="ECO:0000256" key="1">
    <source>
        <dbReference type="ARBA" id="ARBA00022723"/>
    </source>
</evidence>
<dbReference type="InterPro" id="IPR050884">
    <property type="entry name" value="CNP_phosphodiesterase-III"/>
</dbReference>
<feature type="domain" description="Calcineurin-like phosphoesterase" evidence="5">
    <location>
        <begin position="5"/>
        <end position="191"/>
    </location>
</feature>
<dbReference type="Gene3D" id="3.60.21.10">
    <property type="match status" value="1"/>
</dbReference>
<evidence type="ECO:0000256" key="4">
    <source>
        <dbReference type="ARBA" id="ARBA00025742"/>
    </source>
</evidence>
<dbReference type="PANTHER" id="PTHR42988:SF2">
    <property type="entry name" value="CYCLIC NUCLEOTIDE PHOSPHODIESTERASE CBUA0032-RELATED"/>
    <property type="match status" value="1"/>
</dbReference>
<accession>A0ABU9BL54</accession>
<proteinExistence type="inferred from homology"/>
<dbReference type="Pfam" id="PF00149">
    <property type="entry name" value="Metallophos"/>
    <property type="match status" value="1"/>
</dbReference>
<sequence>MSLLLQISDPHFGTERPEVVEGLLRLARAERPDLVVLSGDITQRATRRQFMAARAFCESLRAPALLALPGNHDIPLFDIGQRVLRPYGRYRAAFGPALEGEWSSADMLVLTLNTTRPWRHKDGVVSTAQIERVAQRMAAATPAQWRVVVVHQPMAVTRPQDERDLMHGHARALRRWCEAGVDVVLGGHIHLPYVVGLHERDASFSRPMWVAQAGTAVSSRVRHEAGNSVNLLRRAADDTEGQARRCRLERWDWQEDRHSFELAACRELRAGVAPQPLADSARAICGTSGGPP</sequence>
<evidence type="ECO:0000313" key="7">
    <source>
        <dbReference type="Proteomes" id="UP001371218"/>
    </source>
</evidence>
<keyword evidence="2" id="KW-0378">Hydrolase</keyword>
<comment type="similarity">
    <text evidence="4">Belongs to the cyclic nucleotide phosphodiesterase class-III family.</text>
</comment>